<proteinExistence type="predicted"/>
<evidence type="ECO:0000256" key="1">
    <source>
        <dbReference type="SAM" id="SignalP"/>
    </source>
</evidence>
<gene>
    <name evidence="2" type="ORF">BT96DRAFT_918863</name>
</gene>
<organism evidence="2 3">
    <name type="scientific">Gymnopus androsaceus JB14</name>
    <dbReference type="NCBI Taxonomy" id="1447944"/>
    <lineage>
        <taxon>Eukaryota</taxon>
        <taxon>Fungi</taxon>
        <taxon>Dikarya</taxon>
        <taxon>Basidiomycota</taxon>
        <taxon>Agaricomycotina</taxon>
        <taxon>Agaricomycetes</taxon>
        <taxon>Agaricomycetidae</taxon>
        <taxon>Agaricales</taxon>
        <taxon>Marasmiineae</taxon>
        <taxon>Omphalotaceae</taxon>
        <taxon>Gymnopus</taxon>
    </lineage>
</organism>
<protein>
    <submittedName>
        <fullName evidence="2">Uncharacterized protein</fullName>
    </submittedName>
</protein>
<dbReference type="AlphaFoldDB" id="A0A6A4HTY3"/>
<accession>A0A6A4HTY3</accession>
<dbReference type="Proteomes" id="UP000799118">
    <property type="component" value="Unassembled WGS sequence"/>
</dbReference>
<evidence type="ECO:0000313" key="3">
    <source>
        <dbReference type="Proteomes" id="UP000799118"/>
    </source>
</evidence>
<reference evidence="2" key="1">
    <citation type="journal article" date="2019" name="Environ. Microbiol.">
        <title>Fungal ecological strategies reflected in gene transcription - a case study of two litter decomposers.</title>
        <authorList>
            <person name="Barbi F."/>
            <person name="Kohler A."/>
            <person name="Barry K."/>
            <person name="Baskaran P."/>
            <person name="Daum C."/>
            <person name="Fauchery L."/>
            <person name="Ihrmark K."/>
            <person name="Kuo A."/>
            <person name="LaButti K."/>
            <person name="Lipzen A."/>
            <person name="Morin E."/>
            <person name="Grigoriev I.V."/>
            <person name="Henrissat B."/>
            <person name="Lindahl B."/>
            <person name="Martin F."/>
        </authorList>
    </citation>
    <scope>NUCLEOTIDE SEQUENCE</scope>
    <source>
        <strain evidence="2">JB14</strain>
    </source>
</reference>
<keyword evidence="1" id="KW-0732">Signal</keyword>
<keyword evidence="3" id="KW-1185">Reference proteome</keyword>
<sequence length="204" mass="21489">MVISLFLVSLLSLSGFVSSAAAKLMSNDSCGLSRTVVNQTSFTYGGNEIVITTTSSCPSLDTTRASASQLETRQTLDLCGPTVANECDFFECFDIGFSNFLSDCVTLKNALDNSEFGDLTLEVPPFRSVTVAQGECEFQFLSETNATTTLCLSTLATWGTTLVEVCSEGNGQSVIVVGECTPVPPSESGATPWSVNLIIGAVNS</sequence>
<feature type="chain" id="PRO_5025555942" evidence="1">
    <location>
        <begin position="23"/>
        <end position="204"/>
    </location>
</feature>
<evidence type="ECO:0000313" key="2">
    <source>
        <dbReference type="EMBL" id="KAE9401403.1"/>
    </source>
</evidence>
<name>A0A6A4HTY3_9AGAR</name>
<feature type="signal peptide" evidence="1">
    <location>
        <begin position="1"/>
        <end position="22"/>
    </location>
</feature>
<dbReference type="EMBL" id="ML769446">
    <property type="protein sequence ID" value="KAE9401403.1"/>
    <property type="molecule type" value="Genomic_DNA"/>
</dbReference>